<proteinExistence type="inferred from homology"/>
<dbReference type="InterPro" id="IPR000276">
    <property type="entry name" value="GPCR_Rhodpsn"/>
</dbReference>
<comment type="caution">
    <text evidence="14">The sequence shown here is derived from an EMBL/GenBank/DDBJ whole genome shotgun (WGS) entry which is preliminary data.</text>
</comment>
<dbReference type="Proteomes" id="UP001181693">
    <property type="component" value="Unassembled WGS sequence"/>
</dbReference>
<keyword evidence="7 11" id="KW-0297">G-protein coupled receptor</keyword>
<dbReference type="PROSITE" id="PS00237">
    <property type="entry name" value="G_PROTEIN_RECEP_F1_1"/>
    <property type="match status" value="1"/>
</dbReference>
<organism evidence="14 15">
    <name type="scientific">Pyxicephalus adspersus</name>
    <name type="common">African bullfrog</name>
    <dbReference type="NCBI Taxonomy" id="30357"/>
    <lineage>
        <taxon>Eukaryota</taxon>
        <taxon>Metazoa</taxon>
        <taxon>Chordata</taxon>
        <taxon>Craniata</taxon>
        <taxon>Vertebrata</taxon>
        <taxon>Euteleostomi</taxon>
        <taxon>Amphibia</taxon>
        <taxon>Batrachia</taxon>
        <taxon>Anura</taxon>
        <taxon>Neobatrachia</taxon>
        <taxon>Ranoidea</taxon>
        <taxon>Pyxicephalidae</taxon>
        <taxon>Pyxicephalinae</taxon>
        <taxon>Pyxicephalus</taxon>
    </lineage>
</organism>
<dbReference type="GO" id="GO:0004984">
    <property type="term" value="F:olfactory receptor activity"/>
    <property type="evidence" value="ECO:0007669"/>
    <property type="project" value="InterPro"/>
</dbReference>
<dbReference type="PRINTS" id="PR00237">
    <property type="entry name" value="GPCRRHODOPSN"/>
</dbReference>
<keyword evidence="15" id="KW-1185">Reference proteome</keyword>
<evidence type="ECO:0000259" key="13">
    <source>
        <dbReference type="PROSITE" id="PS50262"/>
    </source>
</evidence>
<keyword evidence="8 12" id="KW-0472">Membrane</keyword>
<evidence type="ECO:0000256" key="9">
    <source>
        <dbReference type="ARBA" id="ARBA00023170"/>
    </source>
</evidence>
<dbReference type="InterPro" id="IPR017452">
    <property type="entry name" value="GPCR_Rhodpsn_7TM"/>
</dbReference>
<evidence type="ECO:0000256" key="4">
    <source>
        <dbReference type="ARBA" id="ARBA00022692"/>
    </source>
</evidence>
<evidence type="ECO:0000256" key="7">
    <source>
        <dbReference type="ARBA" id="ARBA00023040"/>
    </source>
</evidence>
<comment type="similarity">
    <text evidence="11">Belongs to the G-protein coupled receptor 1 family.</text>
</comment>
<name>A0AAV2ZGW0_PYXAD</name>
<dbReference type="Gene3D" id="1.20.1070.10">
    <property type="entry name" value="Rhodopsin 7-helix transmembrane proteins"/>
    <property type="match status" value="1"/>
</dbReference>
<dbReference type="GO" id="GO:0004930">
    <property type="term" value="F:G protein-coupled receptor activity"/>
    <property type="evidence" value="ECO:0007669"/>
    <property type="project" value="UniProtKB-KW"/>
</dbReference>
<evidence type="ECO:0000256" key="10">
    <source>
        <dbReference type="ARBA" id="ARBA00023224"/>
    </source>
</evidence>
<feature type="transmembrane region" description="Helical" evidence="12">
    <location>
        <begin position="98"/>
        <end position="117"/>
    </location>
</feature>
<evidence type="ECO:0000256" key="1">
    <source>
        <dbReference type="ARBA" id="ARBA00004651"/>
    </source>
</evidence>
<dbReference type="PRINTS" id="PR00245">
    <property type="entry name" value="OLFACTORYR"/>
</dbReference>
<evidence type="ECO:0000256" key="5">
    <source>
        <dbReference type="ARBA" id="ARBA00022725"/>
    </source>
</evidence>
<dbReference type="AlphaFoldDB" id="A0AAV2ZGW0"/>
<accession>A0AAV2ZGW0</accession>
<dbReference type="FunFam" id="1.20.1070.10:FF:000001">
    <property type="entry name" value="Olfactory receptor"/>
    <property type="match status" value="1"/>
</dbReference>
<keyword evidence="10 11" id="KW-0807">Transducer</keyword>
<feature type="transmembrane region" description="Helical" evidence="12">
    <location>
        <begin position="20"/>
        <end position="45"/>
    </location>
</feature>
<feature type="transmembrane region" description="Helical" evidence="12">
    <location>
        <begin position="137"/>
        <end position="155"/>
    </location>
</feature>
<evidence type="ECO:0000256" key="12">
    <source>
        <dbReference type="RuleBase" id="RU363047"/>
    </source>
</evidence>
<sequence length="311" mass="34743">MAATNKTSLDAFTLLGFLELHTIFSFIIVLVYTLIVLGNLSVFSIIQVDSHLHLPMYFFLACLSLLDVCYSTVTLPAMLANAITGNRKISFNRCLTQLYFFVCFGGTECLFLAVMAYDRYVAICNPLHYTTTMNGKVCSYLVVGCWLSGSINAVFHTMMTLKLTFCGTRHIKHYFCDVLPLLQAACSDIHDSQVLLHVVTIFMGMAPFILVTNSYIHIISAILKIRSTTGRQKVFSTCSSHLIVVIVFYSAATVNYNGPSSGDSFVFVQVGSLLYSIVPPLLNPFVYCLRNNEVKRALKNCFTKCYNSFKK</sequence>
<feature type="transmembrane region" description="Helical" evidence="12">
    <location>
        <begin position="201"/>
        <end position="222"/>
    </location>
</feature>
<reference evidence="14" key="1">
    <citation type="thesis" date="2020" institute="ProQuest LLC" country="789 East Eisenhower Parkway, Ann Arbor, MI, USA">
        <title>Comparative Genomics and Chromosome Evolution.</title>
        <authorList>
            <person name="Mudd A.B."/>
        </authorList>
    </citation>
    <scope>NUCLEOTIDE SEQUENCE</scope>
    <source>
        <strain evidence="14">1538</strain>
        <tissue evidence="14">Blood</tissue>
    </source>
</reference>
<evidence type="ECO:0000256" key="11">
    <source>
        <dbReference type="RuleBase" id="RU000688"/>
    </source>
</evidence>
<dbReference type="PANTHER" id="PTHR26452">
    <property type="entry name" value="OLFACTORY RECEPTOR"/>
    <property type="match status" value="1"/>
</dbReference>
<evidence type="ECO:0000313" key="15">
    <source>
        <dbReference type="Proteomes" id="UP001181693"/>
    </source>
</evidence>
<keyword evidence="3 12" id="KW-0716">Sensory transduction</keyword>
<dbReference type="InterPro" id="IPR000725">
    <property type="entry name" value="Olfact_rcpt"/>
</dbReference>
<feature type="transmembrane region" description="Helical" evidence="12">
    <location>
        <begin position="234"/>
        <end position="252"/>
    </location>
</feature>
<evidence type="ECO:0000256" key="3">
    <source>
        <dbReference type="ARBA" id="ARBA00022606"/>
    </source>
</evidence>
<keyword evidence="4 11" id="KW-0812">Transmembrane</keyword>
<dbReference type="SUPFAM" id="SSF81321">
    <property type="entry name" value="Family A G protein-coupled receptor-like"/>
    <property type="match status" value="1"/>
</dbReference>
<dbReference type="PROSITE" id="PS50262">
    <property type="entry name" value="G_PROTEIN_RECEP_F1_2"/>
    <property type="match status" value="1"/>
</dbReference>
<dbReference type="InterPro" id="IPR050516">
    <property type="entry name" value="Olfactory_GPCR"/>
</dbReference>
<keyword evidence="5 12" id="KW-0552">Olfaction</keyword>
<keyword evidence="2 12" id="KW-1003">Cell membrane</keyword>
<keyword evidence="6 12" id="KW-1133">Transmembrane helix</keyword>
<feature type="transmembrane region" description="Helical" evidence="12">
    <location>
        <begin position="264"/>
        <end position="289"/>
    </location>
</feature>
<evidence type="ECO:0000313" key="14">
    <source>
        <dbReference type="EMBL" id="DBA16484.1"/>
    </source>
</evidence>
<evidence type="ECO:0000256" key="2">
    <source>
        <dbReference type="ARBA" id="ARBA00022475"/>
    </source>
</evidence>
<gene>
    <name evidence="14" type="ORF">GDO54_003872</name>
</gene>
<keyword evidence="9 11" id="KW-0675">Receptor</keyword>
<dbReference type="EMBL" id="DYDO01000011">
    <property type="protein sequence ID" value="DBA16484.1"/>
    <property type="molecule type" value="Genomic_DNA"/>
</dbReference>
<evidence type="ECO:0000256" key="6">
    <source>
        <dbReference type="ARBA" id="ARBA00022989"/>
    </source>
</evidence>
<evidence type="ECO:0000256" key="8">
    <source>
        <dbReference type="ARBA" id="ARBA00023136"/>
    </source>
</evidence>
<feature type="transmembrane region" description="Helical" evidence="12">
    <location>
        <begin position="57"/>
        <end position="78"/>
    </location>
</feature>
<protein>
    <recommendedName>
        <fullName evidence="12">Olfactory receptor</fullName>
    </recommendedName>
</protein>
<dbReference type="Pfam" id="PF13853">
    <property type="entry name" value="7tm_4"/>
    <property type="match status" value="1"/>
</dbReference>
<dbReference type="GO" id="GO:0005886">
    <property type="term" value="C:plasma membrane"/>
    <property type="evidence" value="ECO:0007669"/>
    <property type="project" value="UniProtKB-SubCell"/>
</dbReference>
<feature type="domain" description="G-protein coupled receptors family 1 profile" evidence="13">
    <location>
        <begin position="38"/>
        <end position="287"/>
    </location>
</feature>
<comment type="subcellular location">
    <subcellularLocation>
        <location evidence="1 12">Cell membrane</location>
        <topology evidence="1 12">Multi-pass membrane protein</topology>
    </subcellularLocation>
</comment>